<dbReference type="EMBL" id="SJDU01000126">
    <property type="protein sequence ID" value="TKZ35285.1"/>
    <property type="molecule type" value="Genomic_DNA"/>
</dbReference>
<reference evidence="1 2" key="1">
    <citation type="journal article" date="2019" name="Anaerobe">
        <title>Brachyspira catarrhinii sp. nov., an anaerobic intestinal spirochaete isolated from vervet monkeys may have been misidentified as Brachyspira aalborgi in previous studies.</title>
        <authorList>
            <person name="Phillips N.D."/>
            <person name="La T."/>
            <person name="Hampson D.J."/>
        </authorList>
    </citation>
    <scope>NUCLEOTIDE SEQUENCE [LARGE SCALE GENOMIC DNA]</scope>
    <source>
        <strain evidence="1 2">Z12</strain>
    </source>
</reference>
<protein>
    <recommendedName>
        <fullName evidence="3">DUF1311 domain-containing protein</fullName>
    </recommendedName>
</protein>
<keyword evidence="2" id="KW-1185">Reference proteome</keyword>
<proteinExistence type="predicted"/>
<organism evidence="1 2">
    <name type="scientific">Brachyspira catarrhinii</name>
    <dbReference type="NCBI Taxonomy" id="2528966"/>
    <lineage>
        <taxon>Bacteria</taxon>
        <taxon>Pseudomonadati</taxon>
        <taxon>Spirochaetota</taxon>
        <taxon>Spirochaetia</taxon>
        <taxon>Brachyspirales</taxon>
        <taxon>Brachyspiraceae</taxon>
        <taxon>Brachyspira</taxon>
    </lineage>
</organism>
<evidence type="ECO:0008006" key="3">
    <source>
        <dbReference type="Google" id="ProtNLM"/>
    </source>
</evidence>
<comment type="caution">
    <text evidence="1">The sequence shown here is derived from an EMBL/GenBank/DDBJ whole genome shotgun (WGS) entry which is preliminary data.</text>
</comment>
<sequence>MKKYIVYLFCAIFIIANIEKVFAYDYYSYEAALSDAKKLSEPLIAKKERELNYQNVSKEQKEYLLDCYKIEAISEKLSELDWTKYLSMEHARYVYNYYDILLNKYYKLYRNLLNADGKKALQKEERLWLKLRDTYQDEYVALIFSYAIEQPIFESAYQQIIFEQNFEQIFGIDYNSAAKIGSVVLGKFCQADFVAKRAEELFNYYWDYKQRRSIVNRADSYQDEWGLFDYDDFEVPIYILNTENKLDNIYREYQSSKREHLRTVNEYSRY</sequence>
<accession>A0ABY2TQX0</accession>
<evidence type="ECO:0000313" key="1">
    <source>
        <dbReference type="EMBL" id="TKZ35285.1"/>
    </source>
</evidence>
<dbReference type="RefSeq" id="WP_137998242.1">
    <property type="nucleotide sequence ID" value="NZ_SJDU01000126.1"/>
</dbReference>
<evidence type="ECO:0000313" key="2">
    <source>
        <dbReference type="Proteomes" id="UP000310168"/>
    </source>
</evidence>
<name>A0ABY2TQX0_9SPIR</name>
<gene>
    <name evidence="1" type="ORF">EZH24_06065</name>
</gene>
<dbReference type="Proteomes" id="UP000310168">
    <property type="component" value="Unassembled WGS sequence"/>
</dbReference>